<gene>
    <name evidence="1" type="ORF">FCE95_03995</name>
</gene>
<comment type="caution">
    <text evidence="1">The sequence shown here is derived from an EMBL/GenBank/DDBJ whole genome shotgun (WGS) entry which is preliminary data.</text>
</comment>
<evidence type="ECO:0000313" key="2">
    <source>
        <dbReference type="Proteomes" id="UP000308707"/>
    </source>
</evidence>
<protein>
    <submittedName>
        <fullName evidence="1">Uncharacterized protein</fullName>
    </submittedName>
</protein>
<dbReference type="RefSeq" id="WP_137265677.1">
    <property type="nucleotide sequence ID" value="NZ_SZUA01000001.1"/>
</dbReference>
<dbReference type="AlphaFoldDB" id="A0A4U5K3B1"/>
<accession>A0A4U5K3B1</accession>
<dbReference type="EMBL" id="SZUA01000001">
    <property type="protein sequence ID" value="TKR33469.1"/>
    <property type="molecule type" value="Genomic_DNA"/>
</dbReference>
<dbReference type="OrthoDB" id="6026512at2"/>
<dbReference type="Proteomes" id="UP000308707">
    <property type="component" value="Unassembled WGS sequence"/>
</dbReference>
<evidence type="ECO:0000313" key="1">
    <source>
        <dbReference type="EMBL" id="TKR33469.1"/>
    </source>
</evidence>
<sequence>MSDNHQAADPSLSDDMLLSRLFELVANGQLDSNELAQLDATISQRLQQNYDGKQPVMKLVRAA</sequence>
<reference evidence="1 2" key="1">
    <citation type="submission" date="2019-04" db="EMBL/GenBank/DDBJ databases">
        <title>Reference strain of H23.</title>
        <authorList>
            <person name="Luo X."/>
        </authorList>
    </citation>
    <scope>NUCLEOTIDE SEQUENCE [LARGE SCALE GENOMIC DNA]</scope>
    <source>
        <strain evidence="1 2">H23</strain>
    </source>
</reference>
<name>A0A4U5K3B1_9GAMM</name>
<proteinExistence type="predicted"/>
<keyword evidence="2" id="KW-1185">Reference proteome</keyword>
<organism evidence="1 2">
    <name type="scientific">Luteimonas gilva</name>
    <dbReference type="NCBI Taxonomy" id="2572684"/>
    <lineage>
        <taxon>Bacteria</taxon>
        <taxon>Pseudomonadati</taxon>
        <taxon>Pseudomonadota</taxon>
        <taxon>Gammaproteobacteria</taxon>
        <taxon>Lysobacterales</taxon>
        <taxon>Lysobacteraceae</taxon>
        <taxon>Luteimonas</taxon>
    </lineage>
</organism>